<dbReference type="AlphaFoldDB" id="A0AAV4BHG1"/>
<keyword evidence="1" id="KW-1133">Transmembrane helix</keyword>
<evidence type="ECO:0000313" key="3">
    <source>
        <dbReference type="Proteomes" id="UP000735302"/>
    </source>
</evidence>
<dbReference type="EMBL" id="BLXT01005114">
    <property type="protein sequence ID" value="GFO19881.1"/>
    <property type="molecule type" value="Genomic_DNA"/>
</dbReference>
<keyword evidence="1" id="KW-0812">Transmembrane</keyword>
<protein>
    <submittedName>
        <fullName evidence="2">Uncharacterized protein</fullName>
    </submittedName>
</protein>
<evidence type="ECO:0000256" key="1">
    <source>
        <dbReference type="SAM" id="Phobius"/>
    </source>
</evidence>
<reference evidence="2 3" key="1">
    <citation type="journal article" date="2021" name="Elife">
        <title>Chloroplast acquisition without the gene transfer in kleptoplastic sea slugs, Plakobranchus ocellatus.</title>
        <authorList>
            <person name="Maeda T."/>
            <person name="Takahashi S."/>
            <person name="Yoshida T."/>
            <person name="Shimamura S."/>
            <person name="Takaki Y."/>
            <person name="Nagai Y."/>
            <person name="Toyoda A."/>
            <person name="Suzuki Y."/>
            <person name="Arimoto A."/>
            <person name="Ishii H."/>
            <person name="Satoh N."/>
            <person name="Nishiyama T."/>
            <person name="Hasebe M."/>
            <person name="Maruyama T."/>
            <person name="Minagawa J."/>
            <person name="Obokata J."/>
            <person name="Shigenobu S."/>
        </authorList>
    </citation>
    <scope>NUCLEOTIDE SEQUENCE [LARGE SCALE GENOMIC DNA]</scope>
</reference>
<keyword evidence="1" id="KW-0472">Membrane</keyword>
<evidence type="ECO:0000313" key="2">
    <source>
        <dbReference type="EMBL" id="GFO19881.1"/>
    </source>
</evidence>
<gene>
    <name evidence="2" type="ORF">PoB_004638600</name>
</gene>
<proteinExistence type="predicted"/>
<accession>A0AAV4BHG1</accession>
<feature type="transmembrane region" description="Helical" evidence="1">
    <location>
        <begin position="79"/>
        <end position="97"/>
    </location>
</feature>
<dbReference type="Proteomes" id="UP000735302">
    <property type="component" value="Unassembled WGS sequence"/>
</dbReference>
<organism evidence="2 3">
    <name type="scientific">Plakobranchus ocellatus</name>
    <dbReference type="NCBI Taxonomy" id="259542"/>
    <lineage>
        <taxon>Eukaryota</taxon>
        <taxon>Metazoa</taxon>
        <taxon>Spiralia</taxon>
        <taxon>Lophotrochozoa</taxon>
        <taxon>Mollusca</taxon>
        <taxon>Gastropoda</taxon>
        <taxon>Heterobranchia</taxon>
        <taxon>Euthyneura</taxon>
        <taxon>Panpulmonata</taxon>
        <taxon>Sacoglossa</taxon>
        <taxon>Placobranchoidea</taxon>
        <taxon>Plakobranchidae</taxon>
        <taxon>Plakobranchus</taxon>
    </lineage>
</organism>
<sequence>MRSRKSKEAVQHILRVFLKNCNISFASECCQPWAEVHSEQLSIRALRRELDTHKEDQCQRVPKFYHLLSALPLPMAREAYLCGFAWLVICSLIVHGFA</sequence>
<keyword evidence="3" id="KW-1185">Reference proteome</keyword>
<name>A0AAV4BHG1_9GAST</name>
<comment type="caution">
    <text evidence="2">The sequence shown here is derived from an EMBL/GenBank/DDBJ whole genome shotgun (WGS) entry which is preliminary data.</text>
</comment>